<dbReference type="AlphaFoldDB" id="A0A1I2PIN0"/>
<gene>
    <name evidence="2" type="ORF">SAMN05660649_00900</name>
</gene>
<name>A0A1I2PIN0_9FIRM</name>
<dbReference type="InterPro" id="IPR017199">
    <property type="entry name" value="UCP037409_transporter"/>
</dbReference>
<feature type="transmembrane region" description="Helical" evidence="1">
    <location>
        <begin position="6"/>
        <end position="25"/>
    </location>
</feature>
<dbReference type="STRING" id="341036.SAMN05660649_00900"/>
<proteinExistence type="predicted"/>
<feature type="transmembrane region" description="Helical" evidence="1">
    <location>
        <begin position="32"/>
        <end position="52"/>
    </location>
</feature>
<dbReference type="Proteomes" id="UP000199337">
    <property type="component" value="Unassembled WGS sequence"/>
</dbReference>
<dbReference type="OrthoDB" id="1952749at2"/>
<dbReference type="EMBL" id="FOOX01000002">
    <property type="protein sequence ID" value="SFG15420.1"/>
    <property type="molecule type" value="Genomic_DNA"/>
</dbReference>
<feature type="transmembrane region" description="Helical" evidence="1">
    <location>
        <begin position="64"/>
        <end position="82"/>
    </location>
</feature>
<sequence>MLWLQGGLLIATLILGIKTGLILGTSRLSRRWLILVSGIFGISLYCLVLAFGSHQQMLVAFLDRYTFVGSLLMAILLIYLGLQQEPEQGCSSSGQPVERAVKPGFRPGQWKFILGFLPCPLCLAALSFSVILFSPMVGMSLSGLGRTIALFFSALVLVVSVAIRKIVQLIKFNPAAVFNMLLLFIGILTLTFALTVPNFVQSMDMPLTPLTISSPYLVALVLVGMAGLGLWGYIMHQVSYIKDGDKQ</sequence>
<evidence type="ECO:0000313" key="3">
    <source>
        <dbReference type="Proteomes" id="UP000199337"/>
    </source>
</evidence>
<organism evidence="2 3">
    <name type="scientific">Desulfotruncus arcticus DSM 17038</name>
    <dbReference type="NCBI Taxonomy" id="1121424"/>
    <lineage>
        <taxon>Bacteria</taxon>
        <taxon>Bacillati</taxon>
        <taxon>Bacillota</taxon>
        <taxon>Clostridia</taxon>
        <taxon>Eubacteriales</taxon>
        <taxon>Desulfallaceae</taxon>
        <taxon>Desulfotruncus</taxon>
    </lineage>
</organism>
<reference evidence="3" key="1">
    <citation type="submission" date="2016-10" db="EMBL/GenBank/DDBJ databases">
        <authorList>
            <person name="Varghese N."/>
            <person name="Submissions S."/>
        </authorList>
    </citation>
    <scope>NUCLEOTIDE SEQUENCE [LARGE SCALE GENOMIC DNA]</scope>
    <source>
        <strain evidence="3">DSM 17038</strain>
    </source>
</reference>
<feature type="transmembrane region" description="Helical" evidence="1">
    <location>
        <begin position="216"/>
        <end position="234"/>
    </location>
</feature>
<dbReference type="RefSeq" id="WP_092469088.1">
    <property type="nucleotide sequence ID" value="NZ_FOOX01000002.1"/>
</dbReference>
<keyword evidence="1" id="KW-0472">Membrane</keyword>
<accession>A0A1I2PIN0</accession>
<keyword evidence="3" id="KW-1185">Reference proteome</keyword>
<keyword evidence="1" id="KW-1133">Transmembrane helix</keyword>
<feature type="transmembrane region" description="Helical" evidence="1">
    <location>
        <begin position="143"/>
        <end position="163"/>
    </location>
</feature>
<protein>
    <submittedName>
        <fullName evidence="2">Predicted transporter</fullName>
    </submittedName>
</protein>
<dbReference type="Pfam" id="PF09930">
    <property type="entry name" value="DUF2162"/>
    <property type="match status" value="1"/>
</dbReference>
<keyword evidence="1" id="KW-0812">Transmembrane</keyword>
<dbReference type="PIRSF" id="PIRSF037409">
    <property type="entry name" value="UCP037409_transporter"/>
    <property type="match status" value="1"/>
</dbReference>
<evidence type="ECO:0000313" key="2">
    <source>
        <dbReference type="EMBL" id="SFG15420.1"/>
    </source>
</evidence>
<feature type="transmembrane region" description="Helical" evidence="1">
    <location>
        <begin position="175"/>
        <end position="196"/>
    </location>
</feature>
<evidence type="ECO:0000256" key="1">
    <source>
        <dbReference type="SAM" id="Phobius"/>
    </source>
</evidence>
<feature type="transmembrane region" description="Helical" evidence="1">
    <location>
        <begin position="112"/>
        <end position="137"/>
    </location>
</feature>